<dbReference type="PANTHER" id="PTHR34193">
    <property type="entry name" value="OS11G0199801 PROTEIN"/>
    <property type="match status" value="1"/>
</dbReference>
<accession>A0AAV8DJJ3</accession>
<organism evidence="2 3">
    <name type="scientific">Rhynchospora pubera</name>
    <dbReference type="NCBI Taxonomy" id="906938"/>
    <lineage>
        <taxon>Eukaryota</taxon>
        <taxon>Viridiplantae</taxon>
        <taxon>Streptophyta</taxon>
        <taxon>Embryophyta</taxon>
        <taxon>Tracheophyta</taxon>
        <taxon>Spermatophyta</taxon>
        <taxon>Magnoliopsida</taxon>
        <taxon>Liliopsida</taxon>
        <taxon>Poales</taxon>
        <taxon>Cyperaceae</taxon>
        <taxon>Cyperoideae</taxon>
        <taxon>Rhynchosporeae</taxon>
        <taxon>Rhynchospora</taxon>
    </lineage>
</organism>
<name>A0AAV8DJJ3_9POAL</name>
<proteinExistence type="predicted"/>
<feature type="region of interest" description="Disordered" evidence="1">
    <location>
        <begin position="41"/>
        <end position="65"/>
    </location>
</feature>
<evidence type="ECO:0000256" key="1">
    <source>
        <dbReference type="SAM" id="MobiDB-lite"/>
    </source>
</evidence>
<protein>
    <submittedName>
        <fullName evidence="2">Patatin-like phospholipase domain protein</fullName>
    </submittedName>
</protein>
<dbReference type="Proteomes" id="UP001140206">
    <property type="component" value="Chromosome 4"/>
</dbReference>
<evidence type="ECO:0000313" key="3">
    <source>
        <dbReference type="Proteomes" id="UP001140206"/>
    </source>
</evidence>
<evidence type="ECO:0000313" key="2">
    <source>
        <dbReference type="EMBL" id="KAJ4766358.1"/>
    </source>
</evidence>
<feature type="region of interest" description="Disordered" evidence="1">
    <location>
        <begin position="238"/>
        <end position="272"/>
    </location>
</feature>
<dbReference type="AlphaFoldDB" id="A0AAV8DJJ3"/>
<comment type="caution">
    <text evidence="2">The sequence shown here is derived from an EMBL/GenBank/DDBJ whole genome shotgun (WGS) entry which is preliminary data.</text>
</comment>
<sequence length="293" mass="33721">MKPTQRSEIARNRHMRREEMARRTASSRSMMEYDKWVEGIKSSDGKAGRSPGAWSSRILPNSKSAQFDRDEEFHWLDKRDDPDVDRAASPILWKKSPAHENTHSATKSQEVEVYRKQMMEMVRGLPEGDYELTLQDIVEKRKEFKDVEPVNKTTVEELMVTGEKETKKKKTQKKYVSVARSSSLDTGLLNRMFLTLSVTARRKSFNLRDHGEKVSMKEGEGEKEVIVSKKTKDEEWWRKNEFSEKGSSNASSVGSSTSNGSNSSGDDHFTRNMSMRKTKCYCFRPGKSKARSR</sequence>
<keyword evidence="3" id="KW-1185">Reference proteome</keyword>
<dbReference type="PANTHER" id="PTHR34193:SF18">
    <property type="entry name" value="OS11G0199801 PROTEIN"/>
    <property type="match status" value="1"/>
</dbReference>
<reference evidence="2" key="1">
    <citation type="submission" date="2022-08" db="EMBL/GenBank/DDBJ databases">
        <authorList>
            <person name="Marques A."/>
        </authorList>
    </citation>
    <scope>NUCLEOTIDE SEQUENCE</scope>
    <source>
        <strain evidence="2">RhyPub2mFocal</strain>
        <tissue evidence="2">Leaves</tissue>
    </source>
</reference>
<feature type="compositionally biased region" description="Basic and acidic residues" evidence="1">
    <location>
        <begin position="8"/>
        <end position="22"/>
    </location>
</feature>
<feature type="compositionally biased region" description="Low complexity" evidence="1">
    <location>
        <begin position="246"/>
        <end position="264"/>
    </location>
</feature>
<gene>
    <name evidence="2" type="ORF">LUZ62_076733</name>
</gene>
<dbReference type="EMBL" id="JAMFTS010000004">
    <property type="protein sequence ID" value="KAJ4766358.1"/>
    <property type="molecule type" value="Genomic_DNA"/>
</dbReference>
<feature type="region of interest" description="Disordered" evidence="1">
    <location>
        <begin position="1"/>
        <end position="29"/>
    </location>
</feature>